<dbReference type="EMBL" id="CM023482">
    <property type="protein sequence ID" value="KAH6938602.1"/>
    <property type="molecule type" value="Genomic_DNA"/>
</dbReference>
<proteinExistence type="predicted"/>
<reference evidence="1" key="1">
    <citation type="submission" date="2020-05" db="EMBL/GenBank/DDBJ databases">
        <title>Large-scale comparative analyses of tick genomes elucidate their genetic diversity and vector capacities.</title>
        <authorList>
            <person name="Jia N."/>
            <person name="Wang J."/>
            <person name="Shi W."/>
            <person name="Du L."/>
            <person name="Sun Y."/>
            <person name="Zhan W."/>
            <person name="Jiang J."/>
            <person name="Wang Q."/>
            <person name="Zhang B."/>
            <person name="Ji P."/>
            <person name="Sakyi L.B."/>
            <person name="Cui X."/>
            <person name="Yuan T."/>
            <person name="Jiang B."/>
            <person name="Yang W."/>
            <person name="Lam T.T.-Y."/>
            <person name="Chang Q."/>
            <person name="Ding S."/>
            <person name="Wang X."/>
            <person name="Zhu J."/>
            <person name="Ruan X."/>
            <person name="Zhao L."/>
            <person name="Wei J."/>
            <person name="Que T."/>
            <person name="Du C."/>
            <person name="Cheng J."/>
            <person name="Dai P."/>
            <person name="Han X."/>
            <person name="Huang E."/>
            <person name="Gao Y."/>
            <person name="Liu J."/>
            <person name="Shao H."/>
            <person name="Ye R."/>
            <person name="Li L."/>
            <person name="Wei W."/>
            <person name="Wang X."/>
            <person name="Wang C."/>
            <person name="Yang T."/>
            <person name="Huo Q."/>
            <person name="Li W."/>
            <person name="Guo W."/>
            <person name="Chen H."/>
            <person name="Zhou L."/>
            <person name="Ni X."/>
            <person name="Tian J."/>
            <person name="Zhou Y."/>
            <person name="Sheng Y."/>
            <person name="Liu T."/>
            <person name="Pan Y."/>
            <person name="Xia L."/>
            <person name="Li J."/>
            <person name="Zhao F."/>
            <person name="Cao W."/>
        </authorList>
    </citation>
    <scope>NUCLEOTIDE SEQUENCE</scope>
    <source>
        <strain evidence="1">Hyas-2018</strain>
    </source>
</reference>
<sequence length="186" mass="19676">MPFHRDETAVALLQKDRQVGELVKHNDATAAGALSSPLTTGAGGAGGVAESEWRGGARSGVCGYDAAACARAVATHRAGGVDVFLKRYLPFSEELRQQRQSSLLVLDRRVCPSVSGGLCDDGADDAVNTSTTLLEAARTASTAALISLLTCMGTSYRMPLPPRPFETRLRTKTCTPLPTPQTESLW</sequence>
<evidence type="ECO:0000313" key="2">
    <source>
        <dbReference type="Proteomes" id="UP000821845"/>
    </source>
</evidence>
<organism evidence="1 2">
    <name type="scientific">Hyalomma asiaticum</name>
    <name type="common">Tick</name>
    <dbReference type="NCBI Taxonomy" id="266040"/>
    <lineage>
        <taxon>Eukaryota</taxon>
        <taxon>Metazoa</taxon>
        <taxon>Ecdysozoa</taxon>
        <taxon>Arthropoda</taxon>
        <taxon>Chelicerata</taxon>
        <taxon>Arachnida</taxon>
        <taxon>Acari</taxon>
        <taxon>Parasitiformes</taxon>
        <taxon>Ixodida</taxon>
        <taxon>Ixodoidea</taxon>
        <taxon>Ixodidae</taxon>
        <taxon>Hyalomminae</taxon>
        <taxon>Hyalomma</taxon>
    </lineage>
</organism>
<gene>
    <name evidence="1" type="ORF">HPB50_010952</name>
</gene>
<protein>
    <submittedName>
        <fullName evidence="1">Uncharacterized protein</fullName>
    </submittedName>
</protein>
<keyword evidence="2" id="KW-1185">Reference proteome</keyword>
<name>A0ACB7SZM8_HYAAI</name>
<comment type="caution">
    <text evidence="1">The sequence shown here is derived from an EMBL/GenBank/DDBJ whole genome shotgun (WGS) entry which is preliminary data.</text>
</comment>
<accession>A0ACB7SZM8</accession>
<dbReference type="Proteomes" id="UP000821845">
    <property type="component" value="Chromosome 2"/>
</dbReference>
<evidence type="ECO:0000313" key="1">
    <source>
        <dbReference type="EMBL" id="KAH6938602.1"/>
    </source>
</evidence>